<evidence type="ECO:0000256" key="2">
    <source>
        <dbReference type="ARBA" id="ARBA00023445"/>
    </source>
</evidence>
<dbReference type="InterPro" id="IPR050425">
    <property type="entry name" value="NAD(P)_dehydrat-like"/>
</dbReference>
<protein>
    <recommendedName>
        <fullName evidence="3">NAD-dependent epimerase/dehydratase domain-containing protein</fullName>
    </recommendedName>
</protein>
<reference evidence="4" key="2">
    <citation type="submission" date="2020-05" db="EMBL/GenBank/DDBJ databases">
        <authorList>
            <person name="Kim H.-S."/>
            <person name="Proctor R.H."/>
            <person name="Brown D.W."/>
        </authorList>
    </citation>
    <scope>NUCLEOTIDE SEQUENCE</scope>
    <source>
        <strain evidence="4">NRRL 20472</strain>
    </source>
</reference>
<dbReference type="InterPro" id="IPR001509">
    <property type="entry name" value="Epimerase_deHydtase"/>
</dbReference>
<accession>A0A8H4XBX7</accession>
<dbReference type="Pfam" id="PF01370">
    <property type="entry name" value="Epimerase"/>
    <property type="match status" value="1"/>
</dbReference>
<keyword evidence="1" id="KW-0560">Oxidoreductase</keyword>
<dbReference type="InterPro" id="IPR036291">
    <property type="entry name" value="NAD(P)-bd_dom_sf"/>
</dbReference>
<organism evidence="4 5">
    <name type="scientific">Fusarium sarcochroum</name>
    <dbReference type="NCBI Taxonomy" id="1208366"/>
    <lineage>
        <taxon>Eukaryota</taxon>
        <taxon>Fungi</taxon>
        <taxon>Dikarya</taxon>
        <taxon>Ascomycota</taxon>
        <taxon>Pezizomycotina</taxon>
        <taxon>Sordariomycetes</taxon>
        <taxon>Hypocreomycetidae</taxon>
        <taxon>Hypocreales</taxon>
        <taxon>Nectriaceae</taxon>
        <taxon>Fusarium</taxon>
        <taxon>Fusarium lateritium species complex</taxon>
    </lineage>
</organism>
<evidence type="ECO:0000313" key="5">
    <source>
        <dbReference type="Proteomes" id="UP000622797"/>
    </source>
</evidence>
<dbReference type="OrthoDB" id="2735536at2759"/>
<name>A0A8H4XBX7_9HYPO</name>
<evidence type="ECO:0000313" key="4">
    <source>
        <dbReference type="EMBL" id="KAF4968554.1"/>
    </source>
</evidence>
<feature type="domain" description="NAD-dependent epimerase/dehydratase" evidence="3">
    <location>
        <begin position="15"/>
        <end position="196"/>
    </location>
</feature>
<proteinExistence type="inferred from homology"/>
<dbReference type="EMBL" id="JABEXW010000195">
    <property type="protein sequence ID" value="KAF4968554.1"/>
    <property type="molecule type" value="Genomic_DNA"/>
</dbReference>
<sequence length="367" mass="40508">MAPLENLAVPQGSTVLVTGANGLLGSHIADQFLEYGYKVRGTVRDTERDAWLQALFDKKHGEGKFELFKVADLAAEGAFDDAVKGTSIVAHTASIMSFSGDPNAVVPQATAFAQNALKSAYKEVSVKRFVLTSSSSAAYVPRADVPGVEVTEDSWNDFAVKAAWADPPYTSERGGVVYAASKTEAERAVWKYHQENRDKRPDLIVNTVLPNFNFSKPLDPANPRYPSSSALPIALWNGQVTPFIKNIVPRTYFNCIINKRVAANQFEEYYINTQDTGRLHVAAAIFDHVKDQRIFGFAGRFSWDEVLDILRKAAPNKELPDNFSAGSDPNEIKPRDKAEQLLRDLGRPGWVSLEETILENISIVKDA</sequence>
<dbReference type="SUPFAM" id="SSF51735">
    <property type="entry name" value="NAD(P)-binding Rossmann-fold domains"/>
    <property type="match status" value="1"/>
</dbReference>
<evidence type="ECO:0000259" key="3">
    <source>
        <dbReference type="Pfam" id="PF01370"/>
    </source>
</evidence>
<gene>
    <name evidence="4" type="ORF">FSARC_4069</name>
</gene>
<dbReference type="AlphaFoldDB" id="A0A8H4XBX7"/>
<dbReference type="Proteomes" id="UP000622797">
    <property type="component" value="Unassembled WGS sequence"/>
</dbReference>
<evidence type="ECO:0000256" key="1">
    <source>
        <dbReference type="ARBA" id="ARBA00023002"/>
    </source>
</evidence>
<dbReference type="Gene3D" id="3.40.50.720">
    <property type="entry name" value="NAD(P)-binding Rossmann-like Domain"/>
    <property type="match status" value="1"/>
</dbReference>
<dbReference type="GO" id="GO:0016616">
    <property type="term" value="F:oxidoreductase activity, acting on the CH-OH group of donors, NAD or NADP as acceptor"/>
    <property type="evidence" value="ECO:0007669"/>
    <property type="project" value="TreeGrafter"/>
</dbReference>
<comment type="caution">
    <text evidence="4">The sequence shown here is derived from an EMBL/GenBank/DDBJ whole genome shotgun (WGS) entry which is preliminary data.</text>
</comment>
<dbReference type="PANTHER" id="PTHR10366:SF562">
    <property type="entry name" value="ALDEHYDE REDUCTASE II (AFU_ORTHOLOGUE AFUA_1G11360)"/>
    <property type="match status" value="1"/>
</dbReference>
<comment type="similarity">
    <text evidence="2">Belongs to the NAD(P)-dependent epimerase/dehydratase family. Dihydroflavonol-4-reductase subfamily.</text>
</comment>
<reference evidence="4" key="1">
    <citation type="journal article" date="2020" name="BMC Genomics">
        <title>Correction to: Identification and distribution of gene clusters required for synthesis of sphingolipid metabolism inhibitors in diverse species of the filamentous fungus Fusarium.</title>
        <authorList>
            <person name="Kim H.S."/>
            <person name="Lohmar J.M."/>
            <person name="Busman M."/>
            <person name="Brown D.W."/>
            <person name="Naumann T.A."/>
            <person name="Divon H.H."/>
            <person name="Lysoe E."/>
            <person name="Uhlig S."/>
            <person name="Proctor R.H."/>
        </authorList>
    </citation>
    <scope>NUCLEOTIDE SEQUENCE</scope>
    <source>
        <strain evidence="4">NRRL 20472</strain>
    </source>
</reference>
<dbReference type="PANTHER" id="PTHR10366">
    <property type="entry name" value="NAD DEPENDENT EPIMERASE/DEHYDRATASE"/>
    <property type="match status" value="1"/>
</dbReference>
<keyword evidence="5" id="KW-1185">Reference proteome</keyword>